<dbReference type="Proteomes" id="UP000045285">
    <property type="component" value="Unassembled WGS sequence"/>
</dbReference>
<protein>
    <submittedName>
        <fullName evidence="1">Uncharacterized protein</fullName>
    </submittedName>
</protein>
<evidence type="ECO:0000313" key="1">
    <source>
        <dbReference type="EMBL" id="CDX26601.1"/>
    </source>
</evidence>
<dbReference type="EMBL" id="CCMZ01000056">
    <property type="protein sequence ID" value="CDX26601.1"/>
    <property type="molecule type" value="Genomic_DNA"/>
</dbReference>
<sequence>MQNEKDLAARILVNARAGRGVRLTPDTAYFVGLKLMTASEKPTLADIVAVICDSKCERPCYPCTGKANVICRAYGHSVDAPLRPEPG</sequence>
<accession>A0A090EF94</accession>
<organism evidence="1 2">
    <name type="scientific">Mesorhizobium plurifarium</name>
    <dbReference type="NCBI Taxonomy" id="69974"/>
    <lineage>
        <taxon>Bacteria</taxon>
        <taxon>Pseudomonadati</taxon>
        <taxon>Pseudomonadota</taxon>
        <taxon>Alphaproteobacteria</taxon>
        <taxon>Hyphomicrobiales</taxon>
        <taxon>Phyllobacteriaceae</taxon>
        <taxon>Mesorhizobium</taxon>
    </lineage>
</organism>
<dbReference type="AlphaFoldDB" id="A0A090EF94"/>
<keyword evidence="2" id="KW-1185">Reference proteome</keyword>
<proteinExistence type="predicted"/>
<reference evidence="2" key="1">
    <citation type="submission" date="2014-08" db="EMBL/GenBank/DDBJ databases">
        <authorList>
            <person name="Moulin L."/>
        </authorList>
    </citation>
    <scope>NUCLEOTIDE SEQUENCE [LARGE SCALE GENOMIC DNA]</scope>
</reference>
<name>A0A090EF94_MESPL</name>
<gene>
    <name evidence="1" type="ORF">MPL3356_60460</name>
</gene>
<evidence type="ECO:0000313" key="2">
    <source>
        <dbReference type="Proteomes" id="UP000045285"/>
    </source>
</evidence>